<evidence type="ECO:0000259" key="3">
    <source>
        <dbReference type="Pfam" id="PF06724"/>
    </source>
</evidence>
<keyword evidence="2" id="KW-1133">Transmembrane helix</keyword>
<feature type="transmembrane region" description="Helical" evidence="2">
    <location>
        <begin position="295"/>
        <end position="316"/>
    </location>
</feature>
<keyword evidence="2" id="KW-0812">Transmembrane</keyword>
<feature type="transmembrane region" description="Helical" evidence="2">
    <location>
        <begin position="157"/>
        <end position="176"/>
    </location>
</feature>
<reference evidence="4 5" key="1">
    <citation type="submission" date="2017-09" db="EMBL/GenBank/DDBJ databases">
        <authorList>
            <person name="Lee N."/>
            <person name="Cho B.-K."/>
        </authorList>
    </citation>
    <scope>NUCLEOTIDE SEQUENCE [LARGE SCALE GENOMIC DNA]</scope>
    <source>
        <strain evidence="4 5">ATCC 27465</strain>
    </source>
</reference>
<dbReference type="InterPro" id="IPR009597">
    <property type="entry name" value="DUF1206"/>
</dbReference>
<sequence>MHSQAKSDGLDHCVPNGRPASSGPRPSLARRGHGWEVPGDSAPMGFDGAVRNGAGRARRVARGRVVEVAARAGFVARGAIYVLVGVVALRIALSDDDGKQADRGGALTELAQKPFGEALLWLLGLGLVGMALWRLSEALFGQVGPEGRKPGKRLLSAGRFVFYGVVSYLVLAYVTGDKGSGSGSSDRQVDDVTATVLDWRGGQWIVGAAGLGVVAAGLWMIGRAALRKYRRRLRMGEMSAPVRRAVDVLGVVGGCGRGCAFATAGGFLLVAAVRHEPGEAKGMDDTLRSFSHTAAGPWLLVALAVALMAFGVFSWASARWRKV</sequence>
<protein>
    <submittedName>
        <fullName evidence="4">DUF1206 domain-containing protein</fullName>
    </submittedName>
</protein>
<evidence type="ECO:0000313" key="5">
    <source>
        <dbReference type="Proteomes" id="UP000326505"/>
    </source>
</evidence>
<feature type="domain" description="DUF1206" evidence="3">
    <location>
        <begin position="157"/>
        <end position="226"/>
    </location>
</feature>
<gene>
    <name evidence="4" type="ORF">CP982_03570</name>
</gene>
<accession>A0A5P2X0D9</accession>
<keyword evidence="2" id="KW-0472">Membrane</keyword>
<feature type="transmembrane region" description="Helical" evidence="2">
    <location>
        <begin position="68"/>
        <end position="93"/>
    </location>
</feature>
<dbReference type="KEGG" id="sspb:CP982_03570"/>
<dbReference type="EMBL" id="CP023690">
    <property type="protein sequence ID" value="QEV57901.1"/>
    <property type="molecule type" value="Genomic_DNA"/>
</dbReference>
<dbReference type="AlphaFoldDB" id="A0A5P2X0D9"/>
<dbReference type="OrthoDB" id="4552598at2"/>
<evidence type="ECO:0000256" key="1">
    <source>
        <dbReference type="SAM" id="MobiDB-lite"/>
    </source>
</evidence>
<evidence type="ECO:0000313" key="4">
    <source>
        <dbReference type="EMBL" id="QEV57901.1"/>
    </source>
</evidence>
<feature type="transmembrane region" description="Helical" evidence="2">
    <location>
        <begin position="118"/>
        <end position="136"/>
    </location>
</feature>
<feature type="domain" description="DUF1206" evidence="3">
    <location>
        <begin position="72"/>
        <end position="140"/>
    </location>
</feature>
<feature type="transmembrane region" description="Helical" evidence="2">
    <location>
        <begin position="246"/>
        <end position="275"/>
    </location>
</feature>
<evidence type="ECO:0000256" key="2">
    <source>
        <dbReference type="SAM" id="Phobius"/>
    </source>
</evidence>
<feature type="region of interest" description="Disordered" evidence="1">
    <location>
        <begin position="1"/>
        <end position="40"/>
    </location>
</feature>
<dbReference type="Proteomes" id="UP000326505">
    <property type="component" value="Chromosome"/>
</dbReference>
<proteinExistence type="predicted"/>
<feature type="domain" description="DUF1206" evidence="3">
    <location>
        <begin position="253"/>
        <end position="321"/>
    </location>
</feature>
<feature type="transmembrane region" description="Helical" evidence="2">
    <location>
        <begin position="204"/>
        <end position="226"/>
    </location>
</feature>
<dbReference type="Pfam" id="PF06724">
    <property type="entry name" value="DUF1206"/>
    <property type="match status" value="3"/>
</dbReference>
<name>A0A5P2X0D9_STRST</name>
<organism evidence="4 5">
    <name type="scientific">Streptomyces spectabilis</name>
    <dbReference type="NCBI Taxonomy" id="68270"/>
    <lineage>
        <taxon>Bacteria</taxon>
        <taxon>Bacillati</taxon>
        <taxon>Actinomycetota</taxon>
        <taxon>Actinomycetes</taxon>
        <taxon>Kitasatosporales</taxon>
        <taxon>Streptomycetaceae</taxon>
        <taxon>Streptomyces</taxon>
    </lineage>
</organism>